<keyword evidence="2" id="KW-1185">Reference proteome</keyword>
<dbReference type="Proteomes" id="UP000789860">
    <property type="component" value="Unassembled WGS sequence"/>
</dbReference>
<sequence>MITDLFKIRHDEPKSVKILRRTVIIIATGLSITAFAVLCIEVRDELPSVNIRYKTSNSLPTPGNYNCSDYINKTVYDTSQSKYLALFSSRYDITSRSRYTLSINITDPRYNISNQNDYMEMYAYDGEYDLLMNPLIYQQIQFEESLYLKNAYFFGQPRNDIAVCIHVFNPFEEHAIIPDILSYFGRQTYIDIPYLESYMSFVMTANSNSSYYAILRFIVSPPFIIIEETEERSKTILSSLGIIGGIWSFVVALYILLFGSGSVSPWGLVQKSKLFKNKYEKYIMPFTYESDTTEDFNSSIQRRLNNIEKRIQFYDKFIIDNPLLNFDNKDENPTKSI</sequence>
<dbReference type="EMBL" id="CAJVPM010010560">
    <property type="protein sequence ID" value="CAG8574195.1"/>
    <property type="molecule type" value="Genomic_DNA"/>
</dbReference>
<evidence type="ECO:0000313" key="1">
    <source>
        <dbReference type="EMBL" id="CAG8574195.1"/>
    </source>
</evidence>
<gene>
    <name evidence="1" type="ORF">SCALOS_LOCUS5957</name>
</gene>
<evidence type="ECO:0000313" key="2">
    <source>
        <dbReference type="Proteomes" id="UP000789860"/>
    </source>
</evidence>
<comment type="caution">
    <text evidence="1">The sequence shown here is derived from an EMBL/GenBank/DDBJ whole genome shotgun (WGS) entry which is preliminary data.</text>
</comment>
<proteinExistence type="predicted"/>
<reference evidence="1" key="1">
    <citation type="submission" date="2021-06" db="EMBL/GenBank/DDBJ databases">
        <authorList>
            <person name="Kallberg Y."/>
            <person name="Tangrot J."/>
            <person name="Rosling A."/>
        </authorList>
    </citation>
    <scope>NUCLEOTIDE SEQUENCE</scope>
    <source>
        <strain evidence="1">AU212A</strain>
    </source>
</reference>
<organism evidence="1 2">
    <name type="scientific">Scutellospora calospora</name>
    <dbReference type="NCBI Taxonomy" id="85575"/>
    <lineage>
        <taxon>Eukaryota</taxon>
        <taxon>Fungi</taxon>
        <taxon>Fungi incertae sedis</taxon>
        <taxon>Mucoromycota</taxon>
        <taxon>Glomeromycotina</taxon>
        <taxon>Glomeromycetes</taxon>
        <taxon>Diversisporales</taxon>
        <taxon>Gigasporaceae</taxon>
        <taxon>Scutellospora</taxon>
    </lineage>
</organism>
<accession>A0ACA9M753</accession>
<name>A0ACA9M753_9GLOM</name>
<protein>
    <submittedName>
        <fullName evidence="1">8578_t:CDS:1</fullName>
    </submittedName>
</protein>